<proteinExistence type="predicted"/>
<dbReference type="EMBL" id="LDEV01003318">
    <property type="protein sequence ID" value="KLJ06034.1"/>
    <property type="molecule type" value="Genomic_DNA"/>
</dbReference>
<accession>A0A0H1B3M0</accession>
<dbReference type="GO" id="GO:0005525">
    <property type="term" value="F:GTP binding"/>
    <property type="evidence" value="ECO:0007669"/>
    <property type="project" value="UniProtKB-KW"/>
</dbReference>
<keyword evidence="1" id="KW-0488">Methylation</keyword>
<dbReference type="SMART" id="SM00174">
    <property type="entry name" value="RHO"/>
    <property type="match status" value="1"/>
</dbReference>
<dbReference type="PROSITE" id="PS51420">
    <property type="entry name" value="RHO"/>
    <property type="match status" value="1"/>
</dbReference>
<dbReference type="NCBIfam" id="TIGR00231">
    <property type="entry name" value="small_GTP"/>
    <property type="match status" value="1"/>
</dbReference>
<dbReference type="InterPro" id="IPR005225">
    <property type="entry name" value="Small_GTP-bd"/>
</dbReference>
<dbReference type="Pfam" id="PF00071">
    <property type="entry name" value="Ras"/>
    <property type="match status" value="1"/>
</dbReference>
<dbReference type="PRINTS" id="PR00449">
    <property type="entry name" value="RASTRNSFRMNG"/>
</dbReference>
<comment type="caution">
    <text evidence="4">The sequence shown here is derived from an EMBL/GenBank/DDBJ whole genome shotgun (WGS) entry which is preliminary data.</text>
</comment>
<dbReference type="SMART" id="SM00175">
    <property type="entry name" value="RAB"/>
    <property type="match status" value="1"/>
</dbReference>
<dbReference type="GO" id="GO:0003924">
    <property type="term" value="F:GTPase activity"/>
    <property type="evidence" value="ECO:0007669"/>
    <property type="project" value="InterPro"/>
</dbReference>
<dbReference type="InterPro" id="IPR001806">
    <property type="entry name" value="Small_GTPase"/>
</dbReference>
<sequence>MASQTPEQPTDWCPIRCVIVGSSGVGKTSILYRLFKSKVPPIEDFLNASEDQASNVRYGMPALCDACDYRTLNMELHDQNYAVYLRDTSDQEARLRPLSFPGANLALICFSVTNIHSFHAIESSWLEEINHFHPLGIPKIIIGNKIDLRTHHASEEETDKQKNRSKKHIPLLPLWRNDAPEPVDENRSVSREEGMKLAEAINAVAYVECSAITEEGMSEVFHAIQEVKYCSVPRTLFPAGEEEIEIERIKFLLYSVKSFQSPAKNKERKKPKINNMLIHFQRRHVERRGNTPVNIFIVDEDAPAVWYCKINISIKT</sequence>
<dbReference type="InterPro" id="IPR003578">
    <property type="entry name" value="Small_GTPase_Rho"/>
</dbReference>
<dbReference type="GO" id="GO:0007264">
    <property type="term" value="P:small GTPase-mediated signal transduction"/>
    <property type="evidence" value="ECO:0007669"/>
    <property type="project" value="InterPro"/>
</dbReference>
<dbReference type="SUPFAM" id="SSF52540">
    <property type="entry name" value="P-loop containing nucleoside triphosphate hydrolases"/>
    <property type="match status" value="1"/>
</dbReference>
<dbReference type="OrthoDB" id="10006973at2759"/>
<dbReference type="STRING" id="2060906.A0A0H1B3M0"/>
<keyword evidence="3" id="KW-0342">GTP-binding</keyword>
<evidence type="ECO:0000313" key="4">
    <source>
        <dbReference type="EMBL" id="KLJ06034.1"/>
    </source>
</evidence>
<evidence type="ECO:0000256" key="3">
    <source>
        <dbReference type="ARBA" id="ARBA00023134"/>
    </source>
</evidence>
<dbReference type="InterPro" id="IPR027417">
    <property type="entry name" value="P-loop_NTPase"/>
</dbReference>
<keyword evidence="5" id="KW-1185">Reference proteome</keyword>
<protein>
    <submittedName>
        <fullName evidence="4">Uncharacterized protein</fullName>
    </submittedName>
</protein>
<organism evidence="4 5">
    <name type="scientific">Blastomyces silverae</name>
    <dbReference type="NCBI Taxonomy" id="2060906"/>
    <lineage>
        <taxon>Eukaryota</taxon>
        <taxon>Fungi</taxon>
        <taxon>Dikarya</taxon>
        <taxon>Ascomycota</taxon>
        <taxon>Pezizomycotina</taxon>
        <taxon>Eurotiomycetes</taxon>
        <taxon>Eurotiomycetidae</taxon>
        <taxon>Onygenales</taxon>
        <taxon>Ajellomycetaceae</taxon>
        <taxon>Blastomyces</taxon>
    </lineage>
</organism>
<dbReference type="Gene3D" id="3.40.50.300">
    <property type="entry name" value="P-loop containing nucleotide triphosphate hydrolases"/>
    <property type="match status" value="1"/>
</dbReference>
<keyword evidence="2" id="KW-0547">Nucleotide-binding</keyword>
<dbReference type="PANTHER" id="PTHR24072">
    <property type="entry name" value="RHO FAMILY GTPASE"/>
    <property type="match status" value="1"/>
</dbReference>
<dbReference type="PROSITE" id="PS51419">
    <property type="entry name" value="RAB"/>
    <property type="match status" value="1"/>
</dbReference>
<evidence type="ECO:0000256" key="1">
    <source>
        <dbReference type="ARBA" id="ARBA00022481"/>
    </source>
</evidence>
<dbReference type="AlphaFoldDB" id="A0A0H1B3M0"/>
<dbReference type="PROSITE" id="PS51421">
    <property type="entry name" value="RAS"/>
    <property type="match status" value="1"/>
</dbReference>
<dbReference type="Proteomes" id="UP000053573">
    <property type="component" value="Unassembled WGS sequence"/>
</dbReference>
<dbReference type="SMART" id="SM00173">
    <property type="entry name" value="RAS"/>
    <property type="match status" value="1"/>
</dbReference>
<evidence type="ECO:0000256" key="2">
    <source>
        <dbReference type="ARBA" id="ARBA00022741"/>
    </source>
</evidence>
<reference evidence="5" key="1">
    <citation type="journal article" date="2015" name="PLoS Genet.">
        <title>The dynamic genome and transcriptome of the human fungal pathogen Blastomyces and close relative Emmonsia.</title>
        <authorList>
            <person name="Munoz J.F."/>
            <person name="Gauthier G.M."/>
            <person name="Desjardins C.A."/>
            <person name="Gallo J.E."/>
            <person name="Holder J."/>
            <person name="Sullivan T.D."/>
            <person name="Marty A.J."/>
            <person name="Carmen J.C."/>
            <person name="Chen Z."/>
            <person name="Ding L."/>
            <person name="Gujja S."/>
            <person name="Magrini V."/>
            <person name="Misas E."/>
            <person name="Mitreva M."/>
            <person name="Priest M."/>
            <person name="Saif S."/>
            <person name="Whiston E.A."/>
            <person name="Young S."/>
            <person name="Zeng Q."/>
            <person name="Goldman W.E."/>
            <person name="Mardis E.R."/>
            <person name="Taylor J.W."/>
            <person name="McEwen J.G."/>
            <person name="Clay O.K."/>
            <person name="Klein B.S."/>
            <person name="Cuomo C.A."/>
        </authorList>
    </citation>
    <scope>NUCLEOTIDE SEQUENCE [LARGE SCALE GENOMIC DNA]</scope>
    <source>
        <strain evidence="5">UAMH 139</strain>
    </source>
</reference>
<evidence type="ECO:0000313" key="5">
    <source>
        <dbReference type="Proteomes" id="UP000053573"/>
    </source>
</evidence>
<gene>
    <name evidence="4" type="ORF">EMPG_10560</name>
</gene>
<name>A0A0H1B3M0_9EURO</name>